<protein>
    <submittedName>
        <fullName evidence="2">Uncharacterized protein</fullName>
    </submittedName>
</protein>
<accession>I3EJ52</accession>
<name>I3EJ52_NEMP3</name>
<keyword evidence="3" id="KW-1185">Reference proteome</keyword>
<dbReference type="HOGENOM" id="CLU_158115_0_0_1"/>
<organism evidence="2 3">
    <name type="scientific">Nematocida parisii (strain ERTm3)</name>
    <name type="common">Nematode killer fungus</name>
    <dbReference type="NCBI Taxonomy" id="935791"/>
    <lineage>
        <taxon>Eukaryota</taxon>
        <taxon>Fungi</taxon>
        <taxon>Fungi incertae sedis</taxon>
        <taxon>Microsporidia</taxon>
        <taxon>Nematocida</taxon>
    </lineage>
</organism>
<dbReference type="InParanoid" id="I3EJ52"/>
<dbReference type="Gene3D" id="1.20.5.2950">
    <property type="match status" value="1"/>
</dbReference>
<feature type="coiled-coil region" evidence="1">
    <location>
        <begin position="36"/>
        <end position="74"/>
    </location>
</feature>
<dbReference type="Proteomes" id="UP000002872">
    <property type="component" value="Unassembled WGS sequence"/>
</dbReference>
<proteinExistence type="predicted"/>
<evidence type="ECO:0000313" key="2">
    <source>
        <dbReference type="EMBL" id="EIJ89249.1"/>
    </source>
</evidence>
<dbReference type="VEuPathDB" id="MicrosporidiaDB:NEQG_00019"/>
<dbReference type="OMA" id="FFMNTES"/>
<evidence type="ECO:0000256" key="1">
    <source>
        <dbReference type="SAM" id="Coils"/>
    </source>
</evidence>
<gene>
    <name evidence="2" type="ORF">NEQG_00019</name>
</gene>
<reference evidence="2" key="1">
    <citation type="submission" date="2011-01" db="EMBL/GenBank/DDBJ databases">
        <title>The Genome Sequence of Nematocida parisii strain ERTm3.</title>
        <authorList>
            <consortium name="The Broad Institute Genome Sequencing Platform"/>
            <consortium name="The Broad Institute Genome Sequencing Center for Infectious Disease"/>
            <person name="Cuomo C."/>
            <person name="Troemel E."/>
            <person name="Young S.K."/>
            <person name="Zeng Q."/>
            <person name="Gargeya S."/>
            <person name="Fitzgerald M."/>
            <person name="Haas B."/>
            <person name="Abouelleil A."/>
            <person name="Alvarado L."/>
            <person name="Arachchi H.M."/>
            <person name="Berlin A."/>
            <person name="Chapman S.B."/>
            <person name="Gearin G."/>
            <person name="Goldberg J."/>
            <person name="Griggs A."/>
            <person name="Gujja S."/>
            <person name="Hansen M."/>
            <person name="Heiman D."/>
            <person name="Howarth C."/>
            <person name="Larimer J."/>
            <person name="Lui A."/>
            <person name="MacDonald P.J.P."/>
            <person name="McCowen C."/>
            <person name="Montmayeur A."/>
            <person name="Murphy C."/>
            <person name="Neiman D."/>
            <person name="Pearson M."/>
            <person name="Priest M."/>
            <person name="Roberts A."/>
            <person name="Saif S."/>
            <person name="Shea T."/>
            <person name="Sisk P."/>
            <person name="Stolte C."/>
            <person name="Sykes S."/>
            <person name="Wortman J."/>
            <person name="Nusbaum C."/>
            <person name="Birren B."/>
        </authorList>
    </citation>
    <scope>NUCLEOTIDE SEQUENCE</scope>
    <source>
        <strain evidence="2">ERTm3</strain>
    </source>
</reference>
<sequence length="132" mass="15633">MIYIIWDCFIIQPHFLLQAVYISGGAINFFMNTESIKRLAEEVKKAQDLIQEARKEKDQLEQKTIERAKEYEEELLKKKVEDVKKYFKSTNEDLARIEESIIQEVKETIDDIRSKDKLCEDIMEEIVKTVIS</sequence>
<dbReference type="OrthoDB" id="2190708at2759"/>
<dbReference type="AlphaFoldDB" id="I3EJ52"/>
<dbReference type="EMBL" id="GL870876">
    <property type="protein sequence ID" value="EIJ89249.1"/>
    <property type="molecule type" value="Genomic_DNA"/>
</dbReference>
<evidence type="ECO:0000313" key="3">
    <source>
        <dbReference type="Proteomes" id="UP000002872"/>
    </source>
</evidence>
<keyword evidence="1" id="KW-0175">Coiled coil</keyword>